<dbReference type="PANTHER" id="PTHR37273">
    <property type="entry name" value="CHROMOSOME 8, WHOLE GENOME SHOTGUN SEQUENCE"/>
    <property type="match status" value="1"/>
</dbReference>
<evidence type="ECO:0000259" key="3">
    <source>
        <dbReference type="Pfam" id="PF13883"/>
    </source>
</evidence>
<evidence type="ECO:0000256" key="1">
    <source>
        <dbReference type="SAM" id="MobiDB-lite"/>
    </source>
</evidence>
<dbReference type="Gene3D" id="2.30.110.10">
    <property type="entry name" value="Electron Transport, Fmn-binding Protein, Chain A"/>
    <property type="match status" value="1"/>
</dbReference>
<accession>A0AAN4YUQ2</accession>
<reference evidence="4" key="1">
    <citation type="submission" date="2023-04" db="EMBL/GenBank/DDBJ databases">
        <title>Aspergillus oryzae NBRC 4228.</title>
        <authorList>
            <person name="Ichikawa N."/>
            <person name="Sato H."/>
            <person name="Tonouchi N."/>
        </authorList>
    </citation>
    <scope>NUCLEOTIDE SEQUENCE</scope>
    <source>
        <strain evidence="4">NBRC 4228</strain>
    </source>
</reference>
<dbReference type="SUPFAM" id="SSF50475">
    <property type="entry name" value="FMN-binding split barrel"/>
    <property type="match status" value="1"/>
</dbReference>
<sequence length="380" mass="41944">MEPAVQCEGTILGVASSITHPFPTSSIFALNLYFTGLTHLHPKRRLIMKGLDRGLALVSTLALLFVQAVAVPLSAAENASPDQTVLGDTYNFPSTPENNADTFEKDPEAEAAPSWFTSTLMARRLLALSTTGVASTIFSHTPKDVHVPAAVAGLSISQKEYISDCDEALPPSSGNGGNGDPTFLALEVETTFRNTAEGSNISITLDWWDHLNETEPLWPGFPLSPAGLPRVTLFGYVESFPSPVPEDTEAALRSCYLKAHPDARVWLPERPGSPHRSHWVRMVVTQVYWIGGFGGFQRIGWMNVTEWKGIRREESLPGIGDGRGWEDVRLPGEKGCSQTHYSDMLPIRKQKERDPLMLNYRTSYPQEDTNLSRAIRRLKN</sequence>
<dbReference type="PANTHER" id="PTHR37273:SF1">
    <property type="entry name" value="ADL397C-AP"/>
    <property type="match status" value="1"/>
</dbReference>
<gene>
    <name evidence="4" type="ORF">Aory04_001079000</name>
</gene>
<proteinExistence type="predicted"/>
<dbReference type="Pfam" id="PF13883">
    <property type="entry name" value="CREG_beta-barrel"/>
    <property type="match status" value="1"/>
</dbReference>
<evidence type="ECO:0000313" key="5">
    <source>
        <dbReference type="Proteomes" id="UP001165205"/>
    </source>
</evidence>
<evidence type="ECO:0000256" key="2">
    <source>
        <dbReference type="SAM" id="Phobius"/>
    </source>
</evidence>
<comment type="caution">
    <text evidence="4">The sequence shown here is derived from an EMBL/GenBank/DDBJ whole genome shotgun (WGS) entry which is preliminary data.</text>
</comment>
<name>A0AAN4YUQ2_ASPOZ</name>
<feature type="region of interest" description="Disordered" evidence="1">
    <location>
        <begin position="84"/>
        <end position="107"/>
    </location>
</feature>
<dbReference type="InterPro" id="IPR055343">
    <property type="entry name" value="CREG_beta-barrel"/>
</dbReference>
<feature type="transmembrane region" description="Helical" evidence="2">
    <location>
        <begin position="55"/>
        <end position="75"/>
    </location>
</feature>
<evidence type="ECO:0000313" key="4">
    <source>
        <dbReference type="EMBL" id="GMG35597.1"/>
    </source>
</evidence>
<keyword evidence="2" id="KW-0472">Membrane</keyword>
<dbReference type="Proteomes" id="UP001165205">
    <property type="component" value="Unassembled WGS sequence"/>
</dbReference>
<keyword evidence="2" id="KW-0812">Transmembrane</keyword>
<dbReference type="InterPro" id="IPR012349">
    <property type="entry name" value="Split_barrel_FMN-bd"/>
</dbReference>
<organism evidence="4 5">
    <name type="scientific">Aspergillus oryzae</name>
    <name type="common">Yellow koji mold</name>
    <dbReference type="NCBI Taxonomy" id="5062"/>
    <lineage>
        <taxon>Eukaryota</taxon>
        <taxon>Fungi</taxon>
        <taxon>Dikarya</taxon>
        <taxon>Ascomycota</taxon>
        <taxon>Pezizomycotina</taxon>
        <taxon>Eurotiomycetes</taxon>
        <taxon>Eurotiomycetidae</taxon>
        <taxon>Eurotiales</taxon>
        <taxon>Aspergillaceae</taxon>
        <taxon>Aspergillus</taxon>
        <taxon>Aspergillus subgen. Circumdati</taxon>
    </lineage>
</organism>
<feature type="compositionally biased region" description="Polar residues" evidence="1">
    <location>
        <begin position="91"/>
        <end position="101"/>
    </location>
</feature>
<protein>
    <submittedName>
        <fullName evidence="4">Unnamed protein product</fullName>
    </submittedName>
</protein>
<keyword evidence="2" id="KW-1133">Transmembrane helix</keyword>
<feature type="domain" description="CREG-like beta-barrel" evidence="3">
    <location>
        <begin position="121"/>
        <end position="306"/>
    </location>
</feature>
<dbReference type="EMBL" id="BSYA01000173">
    <property type="protein sequence ID" value="GMG35597.1"/>
    <property type="molecule type" value="Genomic_DNA"/>
</dbReference>
<dbReference type="AlphaFoldDB" id="A0AAN4YUQ2"/>
<feature type="transmembrane region" description="Helical" evidence="2">
    <location>
        <begin position="12"/>
        <end position="34"/>
    </location>
</feature>